<gene>
    <name evidence="2" type="ORF">BXY64_3373</name>
</gene>
<dbReference type="SUPFAM" id="SSF51735">
    <property type="entry name" value="NAD(P)-binding Rossmann-fold domains"/>
    <property type="match status" value="1"/>
</dbReference>
<organism evidence="2 3">
    <name type="scientific">Marinifilum flexuosum</name>
    <dbReference type="NCBI Taxonomy" id="1117708"/>
    <lineage>
        <taxon>Bacteria</taxon>
        <taxon>Pseudomonadati</taxon>
        <taxon>Bacteroidota</taxon>
        <taxon>Bacteroidia</taxon>
        <taxon>Marinilabiliales</taxon>
        <taxon>Marinifilaceae</taxon>
    </lineage>
</organism>
<dbReference type="InterPro" id="IPR008030">
    <property type="entry name" value="NmrA-like"/>
</dbReference>
<dbReference type="Gene3D" id="3.40.50.720">
    <property type="entry name" value="NAD(P)-binding Rossmann-like Domain"/>
    <property type="match status" value="1"/>
</dbReference>
<dbReference type="Pfam" id="PF05368">
    <property type="entry name" value="NmrA"/>
    <property type="match status" value="1"/>
</dbReference>
<evidence type="ECO:0000259" key="1">
    <source>
        <dbReference type="Pfam" id="PF05368"/>
    </source>
</evidence>
<evidence type="ECO:0000313" key="3">
    <source>
        <dbReference type="Proteomes" id="UP000284531"/>
    </source>
</evidence>
<reference evidence="2 3" key="1">
    <citation type="submission" date="2018-09" db="EMBL/GenBank/DDBJ databases">
        <title>Genomic Encyclopedia of Archaeal and Bacterial Type Strains, Phase II (KMG-II): from individual species to whole genera.</title>
        <authorList>
            <person name="Goeker M."/>
        </authorList>
    </citation>
    <scope>NUCLEOTIDE SEQUENCE [LARGE SCALE GENOMIC DNA]</scope>
    <source>
        <strain evidence="2 3">DSM 21950</strain>
    </source>
</reference>
<dbReference type="CDD" id="cd05269">
    <property type="entry name" value="TMR_SDR_a"/>
    <property type="match status" value="1"/>
</dbReference>
<dbReference type="Gene3D" id="3.90.25.10">
    <property type="entry name" value="UDP-galactose 4-epimerase, domain 1"/>
    <property type="match status" value="1"/>
</dbReference>
<protein>
    <submittedName>
        <fullName evidence="2">NAD(P)H dehydrogenase (Quinone)</fullName>
    </submittedName>
</protein>
<dbReference type="InterPro" id="IPR052718">
    <property type="entry name" value="NmrA-type_oxidoreductase"/>
</dbReference>
<dbReference type="OrthoDB" id="9780595at2"/>
<name>A0A419WSQ9_9BACT</name>
<dbReference type="EMBL" id="RAPQ01000011">
    <property type="protein sequence ID" value="RKD98514.1"/>
    <property type="molecule type" value="Genomic_DNA"/>
</dbReference>
<dbReference type="PANTHER" id="PTHR47129:SF1">
    <property type="entry name" value="NMRA-LIKE DOMAIN-CONTAINING PROTEIN"/>
    <property type="match status" value="1"/>
</dbReference>
<sequence length="281" mass="30251">MKIAVTGATGQLGSQVIEQLKCRVSNENIVALVRNTEKAANLGVETREFDYSKPDHLSKALHGIDHLLLISGTEFGQRTTQHKNVIYAAKEAGVKWIVYTSLLHANTSHLNLATEHVETEEILTNSGLEFTILRNGWYSENYTASVPGAVGGGAFLGSAANGKISSAARVDYAEAAAIVLANETHKGKTYELAGDEFYTLSKLAEEISRQTGKDIPYNNLPEEDYTNILKNIGLPEGLALGLASWDVSASFGALFDDSRTLSSILGRPTTPIAESVKVALQ</sequence>
<evidence type="ECO:0000313" key="2">
    <source>
        <dbReference type="EMBL" id="RKD98514.1"/>
    </source>
</evidence>
<feature type="domain" description="NmrA-like" evidence="1">
    <location>
        <begin position="2"/>
        <end position="243"/>
    </location>
</feature>
<dbReference type="PANTHER" id="PTHR47129">
    <property type="entry name" value="QUINONE OXIDOREDUCTASE 2"/>
    <property type="match status" value="1"/>
</dbReference>
<dbReference type="InterPro" id="IPR036291">
    <property type="entry name" value="NAD(P)-bd_dom_sf"/>
</dbReference>
<accession>A0A419WSQ9</accession>
<dbReference type="RefSeq" id="WP_120241108.1">
    <property type="nucleotide sequence ID" value="NZ_RAPQ01000011.1"/>
</dbReference>
<proteinExistence type="predicted"/>
<comment type="caution">
    <text evidence="2">The sequence shown here is derived from an EMBL/GenBank/DDBJ whole genome shotgun (WGS) entry which is preliminary data.</text>
</comment>
<dbReference type="Proteomes" id="UP000284531">
    <property type="component" value="Unassembled WGS sequence"/>
</dbReference>
<dbReference type="AlphaFoldDB" id="A0A419WSQ9"/>
<keyword evidence="3" id="KW-1185">Reference proteome</keyword>